<keyword evidence="2" id="KW-0732">Signal</keyword>
<dbReference type="AlphaFoldDB" id="A0AAV1AI62"/>
<evidence type="ECO:0000256" key="1">
    <source>
        <dbReference type="SAM" id="MobiDB-lite"/>
    </source>
</evidence>
<proteinExistence type="predicted"/>
<feature type="region of interest" description="Disordered" evidence="1">
    <location>
        <begin position="171"/>
        <end position="190"/>
    </location>
</feature>
<feature type="signal peptide" evidence="2">
    <location>
        <begin position="1"/>
        <end position="19"/>
    </location>
</feature>
<keyword evidence="4" id="KW-1185">Reference proteome</keyword>
<protein>
    <submittedName>
        <fullName evidence="3">Uncharacterized protein</fullName>
    </submittedName>
</protein>
<feature type="chain" id="PRO_5043393121" evidence="2">
    <location>
        <begin position="20"/>
        <end position="208"/>
    </location>
</feature>
<dbReference type="PANTHER" id="PTHR27003:SF398">
    <property type="entry name" value="PROTEIN KINASE DOMAIN-CONTAINING PROTEIN"/>
    <property type="match status" value="1"/>
</dbReference>
<dbReference type="Gene3D" id="1.10.510.10">
    <property type="entry name" value="Transferase(Phosphotransferase) domain 1"/>
    <property type="match status" value="1"/>
</dbReference>
<feature type="compositionally biased region" description="Basic and acidic residues" evidence="1">
    <location>
        <begin position="177"/>
        <end position="189"/>
    </location>
</feature>
<dbReference type="GO" id="GO:0009506">
    <property type="term" value="C:plasmodesma"/>
    <property type="evidence" value="ECO:0007669"/>
    <property type="project" value="TreeGrafter"/>
</dbReference>
<dbReference type="GO" id="GO:0005886">
    <property type="term" value="C:plasma membrane"/>
    <property type="evidence" value="ECO:0007669"/>
    <property type="project" value="TreeGrafter"/>
</dbReference>
<dbReference type="InterPro" id="IPR011009">
    <property type="entry name" value="Kinase-like_dom_sf"/>
</dbReference>
<organism evidence="3 4">
    <name type="scientific">Vicia faba</name>
    <name type="common">Broad bean</name>
    <name type="synonym">Faba vulgaris</name>
    <dbReference type="NCBI Taxonomy" id="3906"/>
    <lineage>
        <taxon>Eukaryota</taxon>
        <taxon>Viridiplantae</taxon>
        <taxon>Streptophyta</taxon>
        <taxon>Embryophyta</taxon>
        <taxon>Tracheophyta</taxon>
        <taxon>Spermatophyta</taxon>
        <taxon>Magnoliopsida</taxon>
        <taxon>eudicotyledons</taxon>
        <taxon>Gunneridae</taxon>
        <taxon>Pentapetalae</taxon>
        <taxon>rosids</taxon>
        <taxon>fabids</taxon>
        <taxon>Fabales</taxon>
        <taxon>Fabaceae</taxon>
        <taxon>Papilionoideae</taxon>
        <taxon>50 kb inversion clade</taxon>
        <taxon>NPAAA clade</taxon>
        <taxon>Hologalegina</taxon>
        <taxon>IRL clade</taxon>
        <taxon>Fabeae</taxon>
        <taxon>Vicia</taxon>
    </lineage>
</organism>
<evidence type="ECO:0000256" key="2">
    <source>
        <dbReference type="SAM" id="SignalP"/>
    </source>
</evidence>
<gene>
    <name evidence="3" type="ORF">VFH_IV127600</name>
</gene>
<accession>A0AAV1AI62</accession>
<evidence type="ECO:0000313" key="3">
    <source>
        <dbReference type="EMBL" id="CAI8609323.1"/>
    </source>
</evidence>
<dbReference type="InterPro" id="IPR045272">
    <property type="entry name" value="ANXUR1/2-like"/>
</dbReference>
<sequence length="208" mass="23309">MAIQHSIILLAFLLQFSSLQFPSLGLYNPQKTYFINCGSDNNVEQNNNDYIGESKPNYPKKIFGISSTVTSQSSPGLTTFFLYFYDKGMMEDIIDPSIKGQIDQNSLRKFSDIVEKCLQEDGSDRPSMGDVLWDLEYALQLQRGEIHRQPHEDSSSSALVSIQLSNVRRFPSLSTPSEKDDMSIGRVTDESDTAADTVFSQLKIGDGR</sequence>
<dbReference type="EMBL" id="OX451739">
    <property type="protein sequence ID" value="CAI8609323.1"/>
    <property type="molecule type" value="Genomic_DNA"/>
</dbReference>
<dbReference type="Proteomes" id="UP001157006">
    <property type="component" value="Chromosome 4"/>
</dbReference>
<dbReference type="PANTHER" id="PTHR27003">
    <property type="entry name" value="OS07G0166700 PROTEIN"/>
    <property type="match status" value="1"/>
</dbReference>
<reference evidence="3 4" key="1">
    <citation type="submission" date="2023-01" db="EMBL/GenBank/DDBJ databases">
        <authorList>
            <person name="Kreplak J."/>
        </authorList>
    </citation>
    <scope>NUCLEOTIDE SEQUENCE [LARGE SCALE GENOMIC DNA]</scope>
</reference>
<dbReference type="SUPFAM" id="SSF56112">
    <property type="entry name" value="Protein kinase-like (PK-like)"/>
    <property type="match status" value="1"/>
</dbReference>
<name>A0AAV1AI62_VICFA</name>
<dbReference type="GO" id="GO:0004714">
    <property type="term" value="F:transmembrane receptor protein tyrosine kinase activity"/>
    <property type="evidence" value="ECO:0007669"/>
    <property type="project" value="InterPro"/>
</dbReference>
<evidence type="ECO:0000313" key="4">
    <source>
        <dbReference type="Proteomes" id="UP001157006"/>
    </source>
</evidence>